<sequence length="324" mass="34711">MPMSQNMRKPGSAVNLIQSRRGRDRKRSPAWGATHRCRVPRHRQSALILAPARSACRSKTAPRPARRFPTSAAMTSVARANARHPAPRRRCVLIVRFLRIDAALLIASMPRTSHGAAAVLGRILTRSHSLRSLALRLPGSPLHANLIRHAPDRCAINNPAPKGTHYEKTHASSPHNGAGKLAGHHHGPGDAGHSHRGAGRKTQLRRNGAKAPFFASLHPPRATAKHASADPHARRGRGRTRPPAWGAAHRCRVPRHRQSALILAPARSACRSAPASAAPISSVAPRLPTATGDQVDGTTWSPAAVGRTPRTSRGRAAIGRPAHP</sequence>
<evidence type="ECO:0000313" key="3">
    <source>
        <dbReference type="Proteomes" id="UP000515406"/>
    </source>
</evidence>
<keyword evidence="2" id="KW-0614">Plasmid</keyword>
<reference evidence="2 3" key="1">
    <citation type="submission" date="2020-07" db="EMBL/GenBank/DDBJ databases">
        <authorList>
            <person name="Pothier F. J."/>
        </authorList>
    </citation>
    <scope>NUCLEOTIDE SEQUENCE [LARGE SCALE GENOMIC DNA]</scope>
    <source>
        <strain evidence="2 3">CFBP 498</strain>
        <plasmid evidence="2 3">CFBP498_p47</plasmid>
    </source>
</reference>
<dbReference type="AlphaFoldDB" id="A0A6V7FM66"/>
<geneLocation type="plasmid" evidence="2 3">
    <name>CFBP498_p47</name>
</geneLocation>
<evidence type="ECO:0000256" key="1">
    <source>
        <dbReference type="SAM" id="MobiDB-lite"/>
    </source>
</evidence>
<dbReference type="Proteomes" id="UP000515406">
    <property type="component" value="Plasmid CFBP498_p47"/>
</dbReference>
<dbReference type="EMBL" id="LR828259">
    <property type="protein sequence ID" value="CAD0364872.1"/>
    <property type="molecule type" value="Genomic_DNA"/>
</dbReference>
<accession>A0A6V7FM66</accession>
<feature type="region of interest" description="Disordered" evidence="1">
    <location>
        <begin position="1"/>
        <end position="32"/>
    </location>
</feature>
<gene>
    <name evidence="2" type="ORF">CFBP498_50560</name>
</gene>
<organism evidence="2 3">
    <name type="scientific">Xanthomonas hortorum pv. vitians</name>
    <dbReference type="NCBI Taxonomy" id="83224"/>
    <lineage>
        <taxon>Bacteria</taxon>
        <taxon>Pseudomonadati</taxon>
        <taxon>Pseudomonadota</taxon>
        <taxon>Gammaproteobacteria</taxon>
        <taxon>Lysobacterales</taxon>
        <taxon>Lysobacteraceae</taxon>
        <taxon>Xanthomonas</taxon>
    </lineage>
</organism>
<feature type="region of interest" description="Disordered" evidence="1">
    <location>
        <begin position="221"/>
        <end position="249"/>
    </location>
</feature>
<dbReference type="EMBL" id="LR828259">
    <property type="protein sequence ID" value="CAD0364873.1"/>
    <property type="molecule type" value="Genomic_DNA"/>
</dbReference>
<proteinExistence type="predicted"/>
<feature type="compositionally biased region" description="Basic residues" evidence="1">
    <location>
        <begin position="194"/>
        <end position="206"/>
    </location>
</feature>
<name>A0A6V7FM66_9XANT</name>
<keyword evidence="3" id="KW-1185">Reference proteome</keyword>
<protein>
    <submittedName>
        <fullName evidence="2">Uncharacterized protein</fullName>
    </submittedName>
</protein>
<feature type="region of interest" description="Disordered" evidence="1">
    <location>
        <begin position="284"/>
        <end position="324"/>
    </location>
</feature>
<feature type="region of interest" description="Disordered" evidence="1">
    <location>
        <begin position="158"/>
        <end position="206"/>
    </location>
</feature>
<evidence type="ECO:0000313" key="2">
    <source>
        <dbReference type="EMBL" id="CAD0364873.1"/>
    </source>
</evidence>